<dbReference type="AlphaFoldDB" id="A0ABD5QYQ2"/>
<reference evidence="2 3" key="1">
    <citation type="journal article" date="2019" name="Int. J. Syst. Evol. Microbiol.">
        <title>The Global Catalogue of Microorganisms (GCM) 10K type strain sequencing project: providing services to taxonomists for standard genome sequencing and annotation.</title>
        <authorList>
            <consortium name="The Broad Institute Genomics Platform"/>
            <consortium name="The Broad Institute Genome Sequencing Center for Infectious Disease"/>
            <person name="Wu L."/>
            <person name="Ma J."/>
        </authorList>
    </citation>
    <scope>NUCLEOTIDE SEQUENCE [LARGE SCALE GENOMIC DNA]</scope>
    <source>
        <strain evidence="2 3">CGMCC 1.12124</strain>
    </source>
</reference>
<dbReference type="InterPro" id="IPR003331">
    <property type="entry name" value="UDP_GlcNAc_Epimerase_2_dom"/>
</dbReference>
<dbReference type="EMBL" id="JBHSKY010000003">
    <property type="protein sequence ID" value="MFC5277835.1"/>
    <property type="molecule type" value="Genomic_DNA"/>
</dbReference>
<protein>
    <submittedName>
        <fullName evidence="2">Non-hydrolyzing UDP-N-acetylglucosamine 2-epimerase</fullName>
        <ecNumber evidence="2">5.1.3.14</ecNumber>
    </submittedName>
</protein>
<keyword evidence="3" id="KW-1185">Reference proteome</keyword>
<feature type="domain" description="UDP-N-acetylglucosamine 2-epimerase" evidence="1">
    <location>
        <begin position="24"/>
        <end position="355"/>
    </location>
</feature>
<name>A0ABD5QYQ2_9EURY</name>
<dbReference type="SUPFAM" id="SSF53756">
    <property type="entry name" value="UDP-Glycosyltransferase/glycogen phosphorylase"/>
    <property type="match status" value="1"/>
</dbReference>
<dbReference type="CDD" id="cd03786">
    <property type="entry name" value="GTB_UDP-GlcNAc_2-Epimerase"/>
    <property type="match status" value="1"/>
</dbReference>
<dbReference type="PANTHER" id="PTHR43174">
    <property type="entry name" value="UDP-N-ACETYLGLUCOSAMINE 2-EPIMERASE"/>
    <property type="match status" value="1"/>
</dbReference>
<comment type="caution">
    <text evidence="2">The sequence shown here is derived from an EMBL/GenBank/DDBJ whole genome shotgun (WGS) entry which is preliminary data.</text>
</comment>
<dbReference type="Gene3D" id="3.40.50.2000">
    <property type="entry name" value="Glycogen Phosphorylase B"/>
    <property type="match status" value="2"/>
</dbReference>
<organism evidence="2 3">
    <name type="scientific">Halorubrum rubrum</name>
    <dbReference type="NCBI Taxonomy" id="1126240"/>
    <lineage>
        <taxon>Archaea</taxon>
        <taxon>Methanobacteriati</taxon>
        <taxon>Methanobacteriota</taxon>
        <taxon>Stenosarchaea group</taxon>
        <taxon>Halobacteria</taxon>
        <taxon>Halobacteriales</taxon>
        <taxon>Haloferacaceae</taxon>
        <taxon>Halorubrum</taxon>
    </lineage>
</organism>
<dbReference type="EC" id="5.1.3.14" evidence="2"/>
<evidence type="ECO:0000313" key="3">
    <source>
        <dbReference type="Proteomes" id="UP001596118"/>
    </source>
</evidence>
<dbReference type="RefSeq" id="WP_256412352.1">
    <property type="nucleotide sequence ID" value="NZ_JANHDM010000009.1"/>
</dbReference>
<evidence type="ECO:0000259" key="1">
    <source>
        <dbReference type="Pfam" id="PF02350"/>
    </source>
</evidence>
<accession>A0ABD5QYQ2</accession>
<dbReference type="Proteomes" id="UP001596118">
    <property type="component" value="Unassembled WGS sequence"/>
</dbReference>
<proteinExistence type="predicted"/>
<keyword evidence="2" id="KW-0413">Isomerase</keyword>
<dbReference type="Pfam" id="PF02350">
    <property type="entry name" value="Epimerase_2"/>
    <property type="match status" value="1"/>
</dbReference>
<dbReference type="InterPro" id="IPR029767">
    <property type="entry name" value="WecB-like"/>
</dbReference>
<dbReference type="PANTHER" id="PTHR43174:SF1">
    <property type="entry name" value="UDP-N-ACETYLGLUCOSAMINE 2-EPIMERASE"/>
    <property type="match status" value="1"/>
</dbReference>
<dbReference type="GO" id="GO:0008761">
    <property type="term" value="F:UDP-N-acetylglucosamine 2-epimerase activity"/>
    <property type="evidence" value="ECO:0007669"/>
    <property type="project" value="UniProtKB-EC"/>
</dbReference>
<sequence length="367" mass="40477">MTDVAVVLGTRSEVIRLAPVIRACRRRGLEHAVIHTGQRHPETHDAAFFDRLGLPKPGYTLGVGSTSQGRQTGEMLIGLEEVFRETSPEAVLVQGGTNSGLAGAIAAGKLDTTLGHVEAGSRSFDRTTPEEMNRVVAEHVSDLLFPPTERDEKYLLRQGVSPLRTTVTGNTIVDATRHHRDVARDESTVLEELGLERREFFLLTTRRAETVDDRARFERLVSGAGRVGAEHGRDVIYPVPPRARDRLETFGIELPDRIRRIAPRDYVDLLRLETAAEVILTDSADVQERACVLGVPCVTVREDTDRPETVDVGANRLGSCDPERIGRSVVEMIDRSGDWRNPFGDGDAADRILAELPVESRTDEVVP</sequence>
<gene>
    <name evidence="2" type="primary">wecB</name>
    <name evidence="2" type="ORF">ACFPM1_03500</name>
</gene>
<dbReference type="NCBIfam" id="TIGR00236">
    <property type="entry name" value="wecB"/>
    <property type="match status" value="1"/>
</dbReference>
<evidence type="ECO:0000313" key="2">
    <source>
        <dbReference type="EMBL" id="MFC5277835.1"/>
    </source>
</evidence>